<dbReference type="Proteomes" id="UP000076609">
    <property type="component" value="Unassembled WGS sequence"/>
</dbReference>
<comment type="caution">
    <text evidence="11">The sequence shown here is derived from an EMBL/GenBank/DDBJ whole genome shotgun (WGS) entry which is preliminary data.</text>
</comment>
<reference evidence="12" key="1">
    <citation type="submission" date="2016-01" db="EMBL/GenBank/DDBJ databases">
        <title>Draft genome of Chromobacterium sp. F49.</title>
        <authorList>
            <person name="Hong K.W."/>
        </authorList>
    </citation>
    <scope>NUCLEOTIDE SEQUENCE [LARGE SCALE GENOMIC DNA]</scope>
    <source>
        <strain evidence="12">CN3</strain>
    </source>
</reference>
<feature type="signal peptide" evidence="9">
    <location>
        <begin position="1"/>
        <end position="20"/>
    </location>
</feature>
<evidence type="ECO:0000256" key="9">
    <source>
        <dbReference type="SAM" id="SignalP"/>
    </source>
</evidence>
<evidence type="ECO:0000256" key="4">
    <source>
        <dbReference type="ARBA" id="ARBA00022960"/>
    </source>
</evidence>
<feature type="domain" description="L,D-TPase catalytic" evidence="10">
    <location>
        <begin position="52"/>
        <end position="161"/>
    </location>
</feature>
<dbReference type="Gene3D" id="2.40.440.10">
    <property type="entry name" value="L,D-transpeptidase catalytic domain-like"/>
    <property type="match status" value="1"/>
</dbReference>
<keyword evidence="12" id="KW-1185">Reference proteome</keyword>
<evidence type="ECO:0000256" key="5">
    <source>
        <dbReference type="ARBA" id="ARBA00022984"/>
    </source>
</evidence>
<keyword evidence="4 7" id="KW-0133">Cell shape</keyword>
<evidence type="ECO:0000256" key="1">
    <source>
        <dbReference type="ARBA" id="ARBA00004752"/>
    </source>
</evidence>
<dbReference type="CDD" id="cd16913">
    <property type="entry name" value="YkuD_like"/>
    <property type="match status" value="1"/>
</dbReference>
<evidence type="ECO:0000256" key="2">
    <source>
        <dbReference type="ARBA" id="ARBA00005992"/>
    </source>
</evidence>
<evidence type="ECO:0000256" key="6">
    <source>
        <dbReference type="ARBA" id="ARBA00023316"/>
    </source>
</evidence>
<dbReference type="PANTHER" id="PTHR30582:SF2">
    <property type="entry name" value="L,D-TRANSPEPTIDASE YCIB-RELATED"/>
    <property type="match status" value="1"/>
</dbReference>
<feature type="region of interest" description="Disordered" evidence="8">
    <location>
        <begin position="178"/>
        <end position="204"/>
    </location>
</feature>
<dbReference type="InterPro" id="IPR005490">
    <property type="entry name" value="LD_TPept_cat_dom"/>
</dbReference>
<comment type="pathway">
    <text evidence="1 7">Cell wall biogenesis; peptidoglycan biosynthesis.</text>
</comment>
<dbReference type="InterPro" id="IPR038063">
    <property type="entry name" value="Transpep_catalytic_dom"/>
</dbReference>
<evidence type="ECO:0000256" key="8">
    <source>
        <dbReference type="SAM" id="MobiDB-lite"/>
    </source>
</evidence>
<dbReference type="InterPro" id="IPR050979">
    <property type="entry name" value="LD-transpeptidase"/>
</dbReference>
<keyword evidence="9" id="KW-0732">Signal</keyword>
<evidence type="ECO:0000313" key="11">
    <source>
        <dbReference type="EMBL" id="KZE15295.1"/>
    </source>
</evidence>
<feature type="chain" id="PRO_5045126566" description="L,D-TPase catalytic domain-containing protein" evidence="9">
    <location>
        <begin position="21"/>
        <end position="204"/>
    </location>
</feature>
<protein>
    <recommendedName>
        <fullName evidence="10">L,D-TPase catalytic domain-containing protein</fullName>
    </recommendedName>
</protein>
<dbReference type="EMBL" id="LQQO01000012">
    <property type="protein sequence ID" value="KZE15295.1"/>
    <property type="molecule type" value="Genomic_DNA"/>
</dbReference>
<comment type="similarity">
    <text evidence="2">Belongs to the YkuD family.</text>
</comment>
<name>A0ABR5YDX3_9SPHN</name>
<keyword evidence="3" id="KW-0808">Transferase</keyword>
<feature type="active site" description="Proton donor/acceptor" evidence="7">
    <location>
        <position position="124"/>
    </location>
</feature>
<evidence type="ECO:0000256" key="3">
    <source>
        <dbReference type="ARBA" id="ARBA00022679"/>
    </source>
</evidence>
<accession>A0ABR5YDX3</accession>
<evidence type="ECO:0000259" key="10">
    <source>
        <dbReference type="PROSITE" id="PS52029"/>
    </source>
</evidence>
<dbReference type="Pfam" id="PF03734">
    <property type="entry name" value="YkuD"/>
    <property type="match status" value="1"/>
</dbReference>
<evidence type="ECO:0000313" key="12">
    <source>
        <dbReference type="Proteomes" id="UP000076609"/>
    </source>
</evidence>
<proteinExistence type="inferred from homology"/>
<keyword evidence="5 7" id="KW-0573">Peptidoglycan synthesis</keyword>
<organism evidence="11 12">
    <name type="scientific">Sphingomonas hankookensis</name>
    <dbReference type="NCBI Taxonomy" id="563996"/>
    <lineage>
        <taxon>Bacteria</taxon>
        <taxon>Pseudomonadati</taxon>
        <taxon>Pseudomonadota</taxon>
        <taxon>Alphaproteobacteria</taxon>
        <taxon>Sphingomonadales</taxon>
        <taxon>Sphingomonadaceae</taxon>
        <taxon>Sphingomonas</taxon>
    </lineage>
</organism>
<sequence length="204" mass="21784">MSFALRLGLMAALLPMPAVAQEPAALAVERAAVAMRPGDHRWADDPTLSGPVSIVVSVPMQMAFVYRGDRLIGATTVSTGKPGKMTPIGEYTILQKRPFHRSNLYNNAPMPFMQRLTWDGVALHAGNLPGFPASHGCIRIPTAFAQKLFNVTQLGGQVAVVNDVIAFPAYRPADTTPRLSDEGVGALASRDDRVSVGKGSHAPR</sequence>
<dbReference type="NCBIfam" id="NF004785">
    <property type="entry name" value="PRK06132.1-2"/>
    <property type="match status" value="1"/>
</dbReference>
<keyword evidence="6 7" id="KW-0961">Cell wall biogenesis/degradation</keyword>
<evidence type="ECO:0000256" key="7">
    <source>
        <dbReference type="PROSITE-ProRule" id="PRU01373"/>
    </source>
</evidence>
<feature type="active site" description="Nucleophile" evidence="7">
    <location>
        <position position="137"/>
    </location>
</feature>
<dbReference type="SUPFAM" id="SSF141523">
    <property type="entry name" value="L,D-transpeptidase catalytic domain-like"/>
    <property type="match status" value="1"/>
</dbReference>
<dbReference type="RefSeq" id="WP_066689776.1">
    <property type="nucleotide sequence ID" value="NZ_CP117025.1"/>
</dbReference>
<dbReference type="PANTHER" id="PTHR30582">
    <property type="entry name" value="L,D-TRANSPEPTIDASE"/>
    <property type="match status" value="1"/>
</dbReference>
<gene>
    <name evidence="11" type="ORF">AVT10_02835</name>
</gene>
<dbReference type="PROSITE" id="PS52029">
    <property type="entry name" value="LD_TPASE"/>
    <property type="match status" value="1"/>
</dbReference>